<dbReference type="Gene3D" id="2.40.10.10">
    <property type="entry name" value="Trypsin-like serine proteases"/>
    <property type="match status" value="2"/>
</dbReference>
<dbReference type="GO" id="GO:0006508">
    <property type="term" value="P:proteolysis"/>
    <property type="evidence" value="ECO:0007669"/>
    <property type="project" value="InterPro"/>
</dbReference>
<dbReference type="InterPro" id="IPR018114">
    <property type="entry name" value="TRYPSIN_HIS"/>
</dbReference>
<organism evidence="4 5">
    <name type="scientific">Thermomonospora echinospora</name>
    <dbReference type="NCBI Taxonomy" id="1992"/>
    <lineage>
        <taxon>Bacteria</taxon>
        <taxon>Bacillati</taxon>
        <taxon>Actinomycetota</taxon>
        <taxon>Actinomycetes</taxon>
        <taxon>Streptosporangiales</taxon>
        <taxon>Thermomonosporaceae</taxon>
        <taxon>Thermomonospora</taxon>
    </lineage>
</organism>
<name>A0A1H6D4A8_9ACTN</name>
<feature type="chain" id="PRO_5009295494" evidence="2">
    <location>
        <begin position="23"/>
        <end position="305"/>
    </location>
</feature>
<dbReference type="EMBL" id="FNVO01000012">
    <property type="protein sequence ID" value="SEG79466.1"/>
    <property type="molecule type" value="Genomic_DNA"/>
</dbReference>
<feature type="signal peptide" evidence="2">
    <location>
        <begin position="1"/>
        <end position="22"/>
    </location>
</feature>
<gene>
    <name evidence="4" type="ORF">SAMN04489712_112220</name>
</gene>
<keyword evidence="5" id="KW-1185">Reference proteome</keyword>
<dbReference type="InterPro" id="IPR043504">
    <property type="entry name" value="Peptidase_S1_PA_chymotrypsin"/>
</dbReference>
<dbReference type="GO" id="GO:0004252">
    <property type="term" value="F:serine-type endopeptidase activity"/>
    <property type="evidence" value="ECO:0007669"/>
    <property type="project" value="InterPro"/>
</dbReference>
<proteinExistence type="predicted"/>
<reference evidence="5" key="1">
    <citation type="submission" date="2016-10" db="EMBL/GenBank/DDBJ databases">
        <authorList>
            <person name="Varghese N."/>
            <person name="Submissions S."/>
        </authorList>
    </citation>
    <scope>NUCLEOTIDE SEQUENCE [LARGE SCALE GENOMIC DNA]</scope>
    <source>
        <strain evidence="5">DSM 43163</strain>
    </source>
</reference>
<evidence type="ECO:0000256" key="2">
    <source>
        <dbReference type="SAM" id="SignalP"/>
    </source>
</evidence>
<dbReference type="AlphaFoldDB" id="A0A1H6D4A8"/>
<evidence type="ECO:0000313" key="4">
    <source>
        <dbReference type="EMBL" id="SEG79466.1"/>
    </source>
</evidence>
<sequence>MRLWVALGSGCGVVAATVGAMAFTGDDEPVAQVRQAADSGVISATAARSVESYWTPERMAKATPVDGRTATSGGVTTTAAARTAQAYGGIPSVGALFFNNGSGDRYCTGAVINSTSQRLVITAAHCIHGGMGRTYYKNVAFVPKYDRGKKPYGIWTARKLFVHRLWANRSDADLDYGFISLHAKDGRLIQQRVGGNPLAIDQGYRNTVNVTGYPKIKFDSRDRPIWCRTGTAKYARYQVRLECNGFYGGVSGSPWLLKYNSKTKKGYINGVIGGYRGGGSVHWVSYTSYFDKDVANLRKYASNNA</sequence>
<dbReference type="Pfam" id="PF00089">
    <property type="entry name" value="Trypsin"/>
    <property type="match status" value="1"/>
</dbReference>
<evidence type="ECO:0000313" key="5">
    <source>
        <dbReference type="Proteomes" id="UP000236723"/>
    </source>
</evidence>
<evidence type="ECO:0000256" key="1">
    <source>
        <dbReference type="ARBA" id="ARBA00022729"/>
    </source>
</evidence>
<dbReference type="PROSITE" id="PS00134">
    <property type="entry name" value="TRYPSIN_HIS"/>
    <property type="match status" value="1"/>
</dbReference>
<evidence type="ECO:0000259" key="3">
    <source>
        <dbReference type="Pfam" id="PF00089"/>
    </source>
</evidence>
<keyword evidence="1 2" id="KW-0732">Signal</keyword>
<dbReference type="PANTHER" id="PTHR15462">
    <property type="entry name" value="SERINE PROTEASE"/>
    <property type="match status" value="1"/>
</dbReference>
<protein>
    <submittedName>
        <fullName evidence="4">V8-like Glu-specific endopeptidase</fullName>
    </submittedName>
</protein>
<dbReference type="SUPFAM" id="SSF50494">
    <property type="entry name" value="Trypsin-like serine proteases"/>
    <property type="match status" value="1"/>
</dbReference>
<dbReference type="InterPro" id="IPR050966">
    <property type="entry name" value="Glutamyl_endopeptidase"/>
</dbReference>
<dbReference type="Proteomes" id="UP000236723">
    <property type="component" value="Unassembled WGS sequence"/>
</dbReference>
<dbReference type="PANTHER" id="PTHR15462:SF8">
    <property type="entry name" value="SERINE PROTEASE"/>
    <property type="match status" value="1"/>
</dbReference>
<feature type="domain" description="Peptidase S1" evidence="3">
    <location>
        <begin position="90"/>
        <end position="220"/>
    </location>
</feature>
<dbReference type="InterPro" id="IPR009003">
    <property type="entry name" value="Peptidase_S1_PA"/>
</dbReference>
<dbReference type="InterPro" id="IPR001254">
    <property type="entry name" value="Trypsin_dom"/>
</dbReference>
<accession>A0A1H6D4A8</accession>